<dbReference type="InterPro" id="IPR004895">
    <property type="entry name" value="Prenylated_rab_accept_PRA1"/>
</dbReference>
<feature type="region of interest" description="Disordered" evidence="6">
    <location>
        <begin position="1"/>
        <end position="33"/>
    </location>
</feature>
<feature type="compositionally biased region" description="Basic and acidic residues" evidence="6">
    <location>
        <begin position="12"/>
        <end position="28"/>
    </location>
</feature>
<dbReference type="PANTHER" id="PTHR19317:SF0">
    <property type="entry name" value="PRENYLATED RAB ACCEPTOR PROTEIN 1"/>
    <property type="match status" value="1"/>
</dbReference>
<accession>A0A7S1AIB9</accession>
<organism evidence="7">
    <name type="scientific">Noctiluca scintillans</name>
    <name type="common">Sea sparkle</name>
    <name type="synonym">Red tide dinoflagellate</name>
    <dbReference type="NCBI Taxonomy" id="2966"/>
    <lineage>
        <taxon>Eukaryota</taxon>
        <taxon>Sar</taxon>
        <taxon>Alveolata</taxon>
        <taxon>Dinophyceae</taxon>
        <taxon>Noctilucales</taxon>
        <taxon>Noctilucaceae</taxon>
        <taxon>Noctiluca</taxon>
    </lineage>
</organism>
<dbReference type="EMBL" id="HBFQ01041634">
    <property type="protein sequence ID" value="CAD8855115.1"/>
    <property type="molecule type" value="Transcribed_RNA"/>
</dbReference>
<comment type="subcellular location">
    <subcellularLocation>
        <location evidence="1 5">Membrane</location>
        <topology evidence="1 5">Multi-pass membrane protein</topology>
    </subcellularLocation>
</comment>
<feature type="transmembrane region" description="Helical" evidence="5">
    <location>
        <begin position="116"/>
        <end position="133"/>
    </location>
</feature>
<keyword evidence="2 5" id="KW-0812">Transmembrane</keyword>
<dbReference type="PANTHER" id="PTHR19317">
    <property type="entry name" value="PRENYLATED RAB ACCEPTOR 1-RELATED"/>
    <property type="match status" value="1"/>
</dbReference>
<name>A0A7S1AIB9_NOCSC</name>
<gene>
    <name evidence="7" type="ORF">NSCI0253_LOCUS29467</name>
</gene>
<dbReference type="GO" id="GO:0016020">
    <property type="term" value="C:membrane"/>
    <property type="evidence" value="ECO:0007669"/>
    <property type="project" value="UniProtKB-SubCell"/>
</dbReference>
<keyword evidence="3 5" id="KW-1133">Transmembrane helix</keyword>
<feature type="transmembrane region" description="Helical" evidence="5">
    <location>
        <begin position="154"/>
        <end position="185"/>
    </location>
</feature>
<reference evidence="7" key="1">
    <citation type="submission" date="2021-01" db="EMBL/GenBank/DDBJ databases">
        <authorList>
            <person name="Corre E."/>
            <person name="Pelletier E."/>
            <person name="Niang G."/>
            <person name="Scheremetjew M."/>
            <person name="Finn R."/>
            <person name="Kale V."/>
            <person name="Holt S."/>
            <person name="Cochrane G."/>
            <person name="Meng A."/>
            <person name="Brown T."/>
            <person name="Cohen L."/>
        </authorList>
    </citation>
    <scope>NUCLEOTIDE SEQUENCE</scope>
</reference>
<protein>
    <recommendedName>
        <fullName evidence="5">PRA1 family protein</fullName>
    </recommendedName>
</protein>
<sequence length="206" mass="22578">MAQAQVQIKHRSSCDGHKPMMPESEKLPEGLGGTLDGQKVAKNKVEEVLQVLEPIHQKYGHYLAKMRPWRDFVRISKPEGDLKKRLESNLSYFLVNYSIVMVFLTVASIVANPKCVTVIGVLALVWVGFMRKNEDPTWEVNVGGVALGKSQRSIILGVITAIVMISVVGQVLFSALFVCAIFVVIHGVLHPTVEGEQGVDAIGAVM</sequence>
<evidence type="ECO:0000256" key="6">
    <source>
        <dbReference type="SAM" id="MobiDB-lite"/>
    </source>
</evidence>
<proteinExistence type="inferred from homology"/>
<evidence type="ECO:0000313" key="7">
    <source>
        <dbReference type="EMBL" id="CAD8855115.1"/>
    </source>
</evidence>
<comment type="similarity">
    <text evidence="5">Belongs to the PRA1 family.</text>
</comment>
<keyword evidence="4 5" id="KW-0472">Membrane</keyword>
<evidence type="ECO:0000256" key="1">
    <source>
        <dbReference type="ARBA" id="ARBA00004141"/>
    </source>
</evidence>
<evidence type="ECO:0000256" key="3">
    <source>
        <dbReference type="ARBA" id="ARBA00022989"/>
    </source>
</evidence>
<evidence type="ECO:0000256" key="2">
    <source>
        <dbReference type="ARBA" id="ARBA00022692"/>
    </source>
</evidence>
<dbReference type="GO" id="GO:0005794">
    <property type="term" value="C:Golgi apparatus"/>
    <property type="evidence" value="ECO:0007669"/>
    <property type="project" value="TreeGrafter"/>
</dbReference>
<dbReference type="AlphaFoldDB" id="A0A7S1AIB9"/>
<dbReference type="Pfam" id="PF03208">
    <property type="entry name" value="PRA1"/>
    <property type="match status" value="1"/>
</dbReference>
<evidence type="ECO:0000256" key="5">
    <source>
        <dbReference type="RuleBase" id="RU363107"/>
    </source>
</evidence>
<feature type="transmembrane region" description="Helical" evidence="5">
    <location>
        <begin position="90"/>
        <end position="110"/>
    </location>
</feature>
<evidence type="ECO:0000256" key="4">
    <source>
        <dbReference type="ARBA" id="ARBA00023136"/>
    </source>
</evidence>